<keyword evidence="6" id="KW-1133">Transmembrane helix</keyword>
<dbReference type="GO" id="GO:0005615">
    <property type="term" value="C:extracellular space"/>
    <property type="evidence" value="ECO:0007669"/>
    <property type="project" value="TreeGrafter"/>
</dbReference>
<dbReference type="GO" id="GO:0002474">
    <property type="term" value="P:antigen processing and presentation of peptide antigen via MHC class I"/>
    <property type="evidence" value="ECO:0007669"/>
    <property type="project" value="UniProtKB-KW"/>
</dbReference>
<evidence type="ECO:0000256" key="4">
    <source>
        <dbReference type="ARBA" id="ARBA00022729"/>
    </source>
</evidence>
<dbReference type="OMA" id="SRICHEN"/>
<dbReference type="GO" id="GO:0006955">
    <property type="term" value="P:immune response"/>
    <property type="evidence" value="ECO:0007669"/>
    <property type="project" value="TreeGrafter"/>
</dbReference>
<evidence type="ECO:0000256" key="3">
    <source>
        <dbReference type="ARBA" id="ARBA00022692"/>
    </source>
</evidence>
<dbReference type="PRINTS" id="PR01638">
    <property type="entry name" value="MHCCLASSI"/>
</dbReference>
<gene>
    <name evidence="14" type="primary">LOC103064902</name>
</gene>
<evidence type="ECO:0000259" key="12">
    <source>
        <dbReference type="Pfam" id="PF00129"/>
    </source>
</evidence>
<comment type="similarity">
    <text evidence="10">Belongs to the MHC class I family.</text>
</comment>
<feature type="domain" description="MHC class I-like antigen recognition-like" evidence="12">
    <location>
        <begin position="27"/>
        <end position="191"/>
    </location>
</feature>
<feature type="chain" id="PRO_5039934585" evidence="11">
    <location>
        <begin position="25"/>
        <end position="191"/>
    </location>
</feature>
<dbReference type="Pfam" id="PF00129">
    <property type="entry name" value="MHC_I"/>
    <property type="match status" value="1"/>
</dbReference>
<dbReference type="KEGG" id="pbi:103064902"/>
<proteinExistence type="inferred from homology"/>
<reference evidence="14" key="1">
    <citation type="submission" date="2025-08" db="UniProtKB">
        <authorList>
            <consortium name="RefSeq"/>
        </authorList>
    </citation>
    <scope>IDENTIFICATION</scope>
    <source>
        <tissue evidence="14">Liver</tissue>
    </source>
</reference>
<keyword evidence="13" id="KW-1185">Reference proteome</keyword>
<dbReference type="GeneID" id="103064902"/>
<evidence type="ECO:0000313" key="13">
    <source>
        <dbReference type="Proteomes" id="UP000695026"/>
    </source>
</evidence>
<evidence type="ECO:0000256" key="7">
    <source>
        <dbReference type="ARBA" id="ARBA00023136"/>
    </source>
</evidence>
<evidence type="ECO:0000256" key="6">
    <source>
        <dbReference type="ARBA" id="ARBA00022989"/>
    </source>
</evidence>
<keyword evidence="5" id="KW-0391">Immunity</keyword>
<keyword evidence="3" id="KW-0812">Transmembrane</keyword>
<feature type="non-terminal residue" evidence="14">
    <location>
        <position position="191"/>
    </location>
</feature>
<dbReference type="RefSeq" id="XP_007444267.1">
    <property type="nucleotide sequence ID" value="XM_007444205.3"/>
</dbReference>
<evidence type="ECO:0000256" key="9">
    <source>
        <dbReference type="ARBA" id="ARBA00023180"/>
    </source>
</evidence>
<evidence type="ECO:0000256" key="5">
    <source>
        <dbReference type="ARBA" id="ARBA00022859"/>
    </source>
</evidence>
<dbReference type="GO" id="GO:0042612">
    <property type="term" value="C:MHC class I protein complex"/>
    <property type="evidence" value="ECO:0007669"/>
    <property type="project" value="UniProtKB-KW"/>
</dbReference>
<comment type="subcellular location">
    <subcellularLocation>
        <location evidence="1">Membrane</location>
        <topology evidence="1">Single-pass type I membrane protein</topology>
    </subcellularLocation>
</comment>
<dbReference type="PANTHER" id="PTHR16675">
    <property type="entry name" value="MHC CLASS I-RELATED"/>
    <property type="match status" value="1"/>
</dbReference>
<protein>
    <submittedName>
        <fullName evidence="14">BOLA class I histocompatibility antigen, alpha chain BL3-6-like</fullName>
    </submittedName>
</protein>
<evidence type="ECO:0000256" key="10">
    <source>
        <dbReference type="RuleBase" id="RU004439"/>
    </source>
</evidence>
<accession>A0A9F2RDF1</accession>
<dbReference type="OrthoDB" id="8936120at2759"/>
<keyword evidence="7" id="KW-0472">Membrane</keyword>
<keyword evidence="2" id="KW-0490">MHC I</keyword>
<dbReference type="Proteomes" id="UP000695026">
    <property type="component" value="Unplaced"/>
</dbReference>
<evidence type="ECO:0000256" key="8">
    <source>
        <dbReference type="ARBA" id="ARBA00023157"/>
    </source>
</evidence>
<evidence type="ECO:0000256" key="1">
    <source>
        <dbReference type="ARBA" id="ARBA00004479"/>
    </source>
</evidence>
<dbReference type="InterPro" id="IPR037055">
    <property type="entry name" value="MHC_I-like_Ag-recog_sf"/>
</dbReference>
<dbReference type="InterPro" id="IPR011162">
    <property type="entry name" value="MHC_I/II-like_Ag-recog"/>
</dbReference>
<organism evidence="13 14">
    <name type="scientific">Python bivittatus</name>
    <name type="common">Burmese python</name>
    <name type="synonym">Python molurus bivittatus</name>
    <dbReference type="NCBI Taxonomy" id="176946"/>
    <lineage>
        <taxon>Eukaryota</taxon>
        <taxon>Metazoa</taxon>
        <taxon>Chordata</taxon>
        <taxon>Craniata</taxon>
        <taxon>Vertebrata</taxon>
        <taxon>Euteleostomi</taxon>
        <taxon>Lepidosauria</taxon>
        <taxon>Squamata</taxon>
        <taxon>Bifurcata</taxon>
        <taxon>Unidentata</taxon>
        <taxon>Episquamata</taxon>
        <taxon>Toxicofera</taxon>
        <taxon>Serpentes</taxon>
        <taxon>Henophidia</taxon>
        <taxon>Pythonidae</taxon>
        <taxon>Python</taxon>
    </lineage>
</organism>
<dbReference type="InterPro" id="IPR001039">
    <property type="entry name" value="MHC_I_a_a1/a2"/>
</dbReference>
<dbReference type="InterPro" id="IPR011161">
    <property type="entry name" value="MHC_I-like_Ag-recog"/>
</dbReference>
<name>A0A9F2RDF1_PYTBI</name>
<feature type="signal peptide" evidence="11">
    <location>
        <begin position="1"/>
        <end position="24"/>
    </location>
</feature>
<keyword evidence="9" id="KW-0325">Glycoprotein</keyword>
<dbReference type="AlphaFoldDB" id="A0A9F2RDF1"/>
<evidence type="ECO:0000256" key="2">
    <source>
        <dbReference type="ARBA" id="ARBA00022451"/>
    </source>
</evidence>
<dbReference type="GO" id="GO:0009897">
    <property type="term" value="C:external side of plasma membrane"/>
    <property type="evidence" value="ECO:0007669"/>
    <property type="project" value="TreeGrafter"/>
</dbReference>
<dbReference type="FunFam" id="3.30.500.10:FF:000001">
    <property type="entry name" value="H-2 class I histocompatibility antigen, alpha chain"/>
    <property type="match status" value="1"/>
</dbReference>
<keyword evidence="8" id="KW-1015">Disulfide bond</keyword>
<dbReference type="SUPFAM" id="SSF54452">
    <property type="entry name" value="MHC antigen-recognition domain"/>
    <property type="match status" value="1"/>
</dbReference>
<evidence type="ECO:0000313" key="14">
    <source>
        <dbReference type="RefSeq" id="XP_007444267.1"/>
    </source>
</evidence>
<dbReference type="PANTHER" id="PTHR16675:SF242">
    <property type="entry name" value="MAJOR HISTOCOMPATIBILITY COMPLEX CLASS I-RELATED GENE PROTEIN"/>
    <property type="match status" value="1"/>
</dbReference>
<dbReference type="InterPro" id="IPR050208">
    <property type="entry name" value="MHC_class-I_related"/>
</dbReference>
<evidence type="ECO:0000256" key="11">
    <source>
        <dbReference type="SAM" id="SignalP"/>
    </source>
</evidence>
<keyword evidence="4 11" id="KW-0732">Signal</keyword>
<sequence length="191" mass="22388">MALRSVRLLLLLFVAVALPESCFGSSSHSLKYFYTAVSEPSQGLPHFVTVGYVDDHVFVYYDSNSRKMRPRVSWMEKVGKEHPQYWDRNTQNERANEEVFRASLETLRTRYNQREGLHTWQMMCGCELQGDGSKRGFWRYGYDGRTFLTFDKETLTWLASEPQAEITKREWETIPGFSQGRKAYLEKICIE</sequence>
<dbReference type="Gene3D" id="3.30.500.10">
    <property type="entry name" value="MHC class I-like antigen recognition-like"/>
    <property type="match status" value="1"/>
</dbReference>